<protein>
    <submittedName>
        <fullName evidence="2">ImmA/IrrE family metallo-endopeptidase</fullName>
    </submittedName>
</protein>
<gene>
    <name evidence="2" type="ORF">EHZ11_15885</name>
</gene>
<evidence type="ECO:0000313" key="3">
    <source>
        <dbReference type="Proteomes" id="UP000273641"/>
    </source>
</evidence>
<dbReference type="Pfam" id="PF06114">
    <property type="entry name" value="Peptidase_M78"/>
    <property type="match status" value="1"/>
</dbReference>
<dbReference type="PANTHER" id="PTHR43236:SF2">
    <property type="entry name" value="BLL0069 PROTEIN"/>
    <property type="match status" value="1"/>
</dbReference>
<dbReference type="InterPro" id="IPR010359">
    <property type="entry name" value="IrrE_HExxH"/>
</dbReference>
<dbReference type="Proteomes" id="UP000273641">
    <property type="component" value="Unassembled WGS sequence"/>
</dbReference>
<evidence type="ECO:0000313" key="2">
    <source>
        <dbReference type="EMBL" id="RQN21865.1"/>
    </source>
</evidence>
<sequence length="281" mass="33358">MNSLDLNPLSKSEIKDVINKANELAGRYKKTNRIIKEEIFKIIEMNSKTLYYPTKDDDICGAVYKSKKYKISYINTYIPLEKQVFAAAHELYHILYSEVDNNELISSNILDERLPTNKINKEDLKANRFAAEILVPKEVLINEIDIRDIKENSIDIREIIELMDIFLVPYKTIIRRLYEIEYITKEKYINLLNQEDRNEESGIMLWQKRLGLCKRNNQRTNEIKLDKLIDNALKLYDKKQITYEKLEFLLKLANLKPSEFNIYEDKFESPSEEEILKIMEE</sequence>
<evidence type="ECO:0000259" key="1">
    <source>
        <dbReference type="Pfam" id="PF06114"/>
    </source>
</evidence>
<dbReference type="PANTHER" id="PTHR43236">
    <property type="entry name" value="ANTITOXIN HIGA1"/>
    <property type="match status" value="1"/>
</dbReference>
<feature type="domain" description="IrrE N-terminal-like" evidence="1">
    <location>
        <begin position="62"/>
        <end position="177"/>
    </location>
</feature>
<dbReference type="RefSeq" id="WP_124231139.1">
    <property type="nucleotide sequence ID" value="NZ_RQNR01000055.1"/>
</dbReference>
<dbReference type="InterPro" id="IPR052345">
    <property type="entry name" value="Rad_response_metalloprotease"/>
</dbReference>
<proteinExistence type="predicted"/>
<dbReference type="Gene3D" id="1.10.10.2910">
    <property type="match status" value="1"/>
</dbReference>
<comment type="caution">
    <text evidence="2">The sequence shown here is derived from an EMBL/GenBank/DDBJ whole genome shotgun (WGS) entry which is preliminary data.</text>
</comment>
<dbReference type="EMBL" id="RQNR01000055">
    <property type="protein sequence ID" value="RQN21865.1"/>
    <property type="molecule type" value="Genomic_DNA"/>
</dbReference>
<accession>A0AAE8FQT3</accession>
<dbReference type="AlphaFoldDB" id="A0AAE8FQT3"/>
<reference evidence="2 3" key="1">
    <citation type="submission" date="2018-11" db="EMBL/GenBank/DDBJ databases">
        <title>Draft genome sequences of potential pathogenic Clostridium perfringens from environmental surface water in the North West Province, South Africa.</title>
        <authorList>
            <person name="Fourie J.C.J."/>
            <person name="Sanko T.J."/>
            <person name="Bezuidenhout C."/>
            <person name="Mienie C."/>
            <person name="Adeleke R."/>
        </authorList>
    </citation>
    <scope>NUCLEOTIDE SEQUENCE [LARGE SCALE GENOMIC DNA]</scope>
    <source>
        <strain evidence="2 3">SC4-C13</strain>
    </source>
</reference>
<name>A0AAE8FQT3_CLOPF</name>
<organism evidence="2 3">
    <name type="scientific">Clostridium perfringens</name>
    <dbReference type="NCBI Taxonomy" id="1502"/>
    <lineage>
        <taxon>Bacteria</taxon>
        <taxon>Bacillati</taxon>
        <taxon>Bacillota</taxon>
        <taxon>Clostridia</taxon>
        <taxon>Eubacteriales</taxon>
        <taxon>Clostridiaceae</taxon>
        <taxon>Clostridium</taxon>
    </lineage>
</organism>